<reference evidence="1 4" key="2">
    <citation type="submission" date="2019-07" db="EMBL/GenBank/DDBJ databases">
        <title>Whole genome shotgun sequence of Myxococcus virescens NBRC 100334.</title>
        <authorList>
            <person name="Hosoyama A."/>
            <person name="Uohara A."/>
            <person name="Ohji S."/>
            <person name="Ichikawa N."/>
        </authorList>
    </citation>
    <scope>NUCLEOTIDE SEQUENCE [LARGE SCALE GENOMIC DNA]</scope>
    <source>
        <strain evidence="1 4">NBRC 100334</strain>
    </source>
</reference>
<keyword evidence="3" id="KW-1185">Reference proteome</keyword>
<evidence type="ECO:0000313" key="2">
    <source>
        <dbReference type="EMBL" id="SDD64640.1"/>
    </source>
</evidence>
<gene>
    <name evidence="1" type="ORF">MVI01_69650</name>
    <name evidence="2" type="ORF">SAMN04488504_102106</name>
</gene>
<dbReference type="RefSeq" id="WP_090487362.1">
    <property type="nucleotide sequence ID" value="NZ_BJVY01000063.1"/>
</dbReference>
<dbReference type="EMBL" id="FNAJ01000002">
    <property type="protein sequence ID" value="SDD64640.1"/>
    <property type="molecule type" value="Genomic_DNA"/>
</dbReference>
<evidence type="ECO:0000313" key="1">
    <source>
        <dbReference type="EMBL" id="GEL75181.1"/>
    </source>
</evidence>
<protein>
    <submittedName>
        <fullName evidence="1">Uncharacterized protein</fullName>
    </submittedName>
</protein>
<dbReference type="EMBL" id="BJVY01000063">
    <property type="protein sequence ID" value="GEL75181.1"/>
    <property type="molecule type" value="Genomic_DNA"/>
</dbReference>
<dbReference type="Proteomes" id="UP000321224">
    <property type="component" value="Unassembled WGS sequence"/>
</dbReference>
<evidence type="ECO:0000313" key="4">
    <source>
        <dbReference type="Proteomes" id="UP000321224"/>
    </source>
</evidence>
<evidence type="ECO:0000313" key="3">
    <source>
        <dbReference type="Proteomes" id="UP000198717"/>
    </source>
</evidence>
<dbReference type="AlphaFoldDB" id="A0A511HNM7"/>
<accession>A0A511HNM7</accession>
<comment type="caution">
    <text evidence="1">The sequence shown here is derived from an EMBL/GenBank/DDBJ whole genome shotgun (WGS) entry which is preliminary data.</text>
</comment>
<reference evidence="2 3" key="1">
    <citation type="submission" date="2016-10" db="EMBL/GenBank/DDBJ databases">
        <authorList>
            <person name="Varghese N."/>
            <person name="Submissions S."/>
        </authorList>
    </citation>
    <scope>NUCLEOTIDE SEQUENCE [LARGE SCALE GENOMIC DNA]</scope>
    <source>
        <strain evidence="2 3">DSM 2260</strain>
    </source>
</reference>
<dbReference type="Proteomes" id="UP000198717">
    <property type="component" value="Unassembled WGS sequence"/>
</dbReference>
<proteinExistence type="predicted"/>
<sequence>MNTNCVKRHWLITDKGDPAALALVDGVSVGKAPHYSRQQPGTRSFTRNGQNLVFITADALACWVTFRPTPGKAVRPDGRDVWECALFRNEGPHLSSALIREAVALTCALWGTPPPGGIVTFVRPDKVDSGLPGYCYRRAGWRRKGASKDGKPMFRAPRIGVVPDWREWAWSGDRGGKLRRALEQPLLLEAHP</sequence>
<organism evidence="1 4">
    <name type="scientific">Myxococcus virescens</name>
    <dbReference type="NCBI Taxonomy" id="83456"/>
    <lineage>
        <taxon>Bacteria</taxon>
        <taxon>Pseudomonadati</taxon>
        <taxon>Myxococcota</taxon>
        <taxon>Myxococcia</taxon>
        <taxon>Myxococcales</taxon>
        <taxon>Cystobacterineae</taxon>
        <taxon>Myxococcaceae</taxon>
        <taxon>Myxococcus</taxon>
    </lineage>
</organism>
<name>A0A511HNM7_9BACT</name>